<dbReference type="Pfam" id="PF02911">
    <property type="entry name" value="Formyl_trans_C"/>
    <property type="match status" value="1"/>
</dbReference>
<gene>
    <name evidence="5 8" type="primary">fmt</name>
    <name evidence="8" type="ORF">BN85404570</name>
</gene>
<dbReference type="GO" id="GO:0004479">
    <property type="term" value="F:methionyl-tRNA formyltransferase activity"/>
    <property type="evidence" value="ECO:0007669"/>
    <property type="project" value="UniProtKB-UniRule"/>
</dbReference>
<reference evidence="8 9" key="1">
    <citation type="journal article" date="2013" name="J. Mol. Microbiol. Biotechnol.">
        <title>Analysis of the Complete Genomes of Acholeplasma brassicae , A. palmae and A. laidlawii and Their Comparison to the Obligate Parasites from ' Candidatus Phytoplasma'.</title>
        <authorList>
            <person name="Kube M."/>
            <person name="Siewert C."/>
            <person name="Migdoll A.M."/>
            <person name="Duduk B."/>
            <person name="Holz S."/>
            <person name="Rabus R."/>
            <person name="Seemuller E."/>
            <person name="Mitrovic J."/>
            <person name="Muller I."/>
            <person name="Buttner C."/>
            <person name="Reinhardt R."/>
        </authorList>
    </citation>
    <scope>NUCLEOTIDE SEQUENCE [LARGE SCALE GENOMIC DNA]</scope>
    <source>
        <strain evidence="8 9">J233</strain>
    </source>
</reference>
<evidence type="ECO:0000259" key="7">
    <source>
        <dbReference type="Pfam" id="PF02911"/>
    </source>
</evidence>
<feature type="domain" description="Formyl transferase N-terminal" evidence="6">
    <location>
        <begin position="3"/>
        <end position="173"/>
    </location>
</feature>
<comment type="catalytic activity">
    <reaction evidence="5">
        <text>L-methionyl-tRNA(fMet) + (6R)-10-formyltetrahydrofolate = N-formyl-L-methionyl-tRNA(fMet) + (6S)-5,6,7,8-tetrahydrofolate + H(+)</text>
        <dbReference type="Rhea" id="RHEA:24380"/>
        <dbReference type="Rhea" id="RHEA-COMP:9952"/>
        <dbReference type="Rhea" id="RHEA-COMP:9953"/>
        <dbReference type="ChEBI" id="CHEBI:15378"/>
        <dbReference type="ChEBI" id="CHEBI:57453"/>
        <dbReference type="ChEBI" id="CHEBI:78530"/>
        <dbReference type="ChEBI" id="CHEBI:78844"/>
        <dbReference type="ChEBI" id="CHEBI:195366"/>
        <dbReference type="EC" id="2.1.2.9"/>
    </reaction>
</comment>
<feature type="binding site" evidence="5">
    <location>
        <begin position="104"/>
        <end position="107"/>
    </location>
    <ligand>
        <name>(6S)-5,6,7,8-tetrahydrofolate</name>
        <dbReference type="ChEBI" id="CHEBI:57453"/>
    </ligand>
</feature>
<dbReference type="InterPro" id="IPR005793">
    <property type="entry name" value="Formyl_trans_C"/>
</dbReference>
<dbReference type="Pfam" id="PF00551">
    <property type="entry name" value="Formyl_trans_N"/>
    <property type="match status" value="1"/>
</dbReference>
<dbReference type="EC" id="2.1.2.9" evidence="2 5"/>
<organism evidence="8 9">
    <name type="scientific">Alteracholeplasma palmae (strain ATCC 49389 / J233)</name>
    <name type="common">Acholeplasma palmae</name>
    <dbReference type="NCBI Taxonomy" id="1318466"/>
    <lineage>
        <taxon>Bacteria</taxon>
        <taxon>Bacillati</taxon>
        <taxon>Mycoplasmatota</taxon>
        <taxon>Mollicutes</taxon>
        <taxon>Acholeplasmatales</taxon>
        <taxon>Acholeplasmataceae</taxon>
        <taxon>Acholeplasma</taxon>
    </lineage>
</organism>
<comment type="function">
    <text evidence="5">Attaches a formyl group to the free amino group of methionyl-tRNA(fMet). The formyl group appears to play a dual role in the initiator identity of N-formylmethionyl-tRNA by promoting its recognition by IF2 and preventing the misappropriation of this tRNA by the elongation apparatus.</text>
</comment>
<dbReference type="PANTHER" id="PTHR11138:SF5">
    <property type="entry name" value="METHIONYL-TRNA FORMYLTRANSFERASE, MITOCHONDRIAL"/>
    <property type="match status" value="1"/>
</dbReference>
<comment type="similarity">
    <text evidence="1 5">Belongs to the Fmt family.</text>
</comment>
<dbReference type="SUPFAM" id="SSF53328">
    <property type="entry name" value="Formyltransferase"/>
    <property type="match status" value="1"/>
</dbReference>
<dbReference type="CDD" id="cd08704">
    <property type="entry name" value="Met_tRNA_FMT_C"/>
    <property type="match status" value="1"/>
</dbReference>
<dbReference type="RefSeq" id="WP_026657078.1">
    <property type="nucleotide sequence ID" value="NC_022538.1"/>
</dbReference>
<evidence type="ECO:0000256" key="3">
    <source>
        <dbReference type="ARBA" id="ARBA00022679"/>
    </source>
</evidence>
<dbReference type="OrthoDB" id="9802815at2"/>
<dbReference type="Proteomes" id="UP000032740">
    <property type="component" value="Chromosome"/>
</dbReference>
<dbReference type="GO" id="GO:0005829">
    <property type="term" value="C:cytosol"/>
    <property type="evidence" value="ECO:0007669"/>
    <property type="project" value="TreeGrafter"/>
</dbReference>
<proteinExistence type="inferred from homology"/>
<dbReference type="NCBIfam" id="TIGR00460">
    <property type="entry name" value="fmt"/>
    <property type="match status" value="1"/>
</dbReference>
<dbReference type="EMBL" id="FO681347">
    <property type="protein sequence ID" value="CCV64034.1"/>
    <property type="molecule type" value="Genomic_DNA"/>
</dbReference>
<dbReference type="InterPro" id="IPR041711">
    <property type="entry name" value="Met-tRNA-FMT_N"/>
</dbReference>
<dbReference type="KEGG" id="apal:BN85404570"/>
<dbReference type="SUPFAM" id="SSF50486">
    <property type="entry name" value="FMT C-terminal domain-like"/>
    <property type="match status" value="1"/>
</dbReference>
<dbReference type="InterPro" id="IPR044135">
    <property type="entry name" value="Met-tRNA-FMT_C"/>
</dbReference>
<dbReference type="InterPro" id="IPR005794">
    <property type="entry name" value="Fmt"/>
</dbReference>
<evidence type="ECO:0000256" key="2">
    <source>
        <dbReference type="ARBA" id="ARBA00012261"/>
    </source>
</evidence>
<evidence type="ECO:0000313" key="9">
    <source>
        <dbReference type="Proteomes" id="UP000032740"/>
    </source>
</evidence>
<dbReference type="Gene3D" id="3.40.50.12230">
    <property type="match status" value="1"/>
</dbReference>
<dbReference type="PANTHER" id="PTHR11138">
    <property type="entry name" value="METHIONYL-TRNA FORMYLTRANSFERASE"/>
    <property type="match status" value="1"/>
</dbReference>
<protein>
    <recommendedName>
        <fullName evidence="2 5">Methionyl-tRNA formyltransferase</fullName>
        <ecNumber evidence="2 5">2.1.2.9</ecNumber>
    </recommendedName>
</protein>
<keyword evidence="3 5" id="KW-0808">Transferase</keyword>
<keyword evidence="9" id="KW-1185">Reference proteome</keyword>
<evidence type="ECO:0000256" key="5">
    <source>
        <dbReference type="HAMAP-Rule" id="MF_00182"/>
    </source>
</evidence>
<dbReference type="HAMAP" id="MF_00182">
    <property type="entry name" value="Formyl_trans"/>
    <property type="match status" value="1"/>
</dbReference>
<dbReference type="InterPro" id="IPR011034">
    <property type="entry name" value="Formyl_transferase-like_C_sf"/>
</dbReference>
<dbReference type="CDD" id="cd08646">
    <property type="entry name" value="FMT_core_Met-tRNA-FMT_N"/>
    <property type="match status" value="1"/>
</dbReference>
<sequence>MIVFMGTPEFSVPILKMLLDKKYPVGLVVTQPDKKVGRKQVVTPSPVKQLAESYGVKVYQPEKLSKEYQYILDLKPELIITAAYGQILPKALLEEVPAINIHGSLLPKYRGGAPIQYALFEAEEKTGVTLMEMVYKMDAGDMIEKKEVLISESDNYQTLSQKLSTIGKELLEENIDKILKKQYKKEKQDEALVTFAYTIKKEEEKIDWNKETKFVLGHIKGLSPQTGAYTEIKNEKLKIYNAQKSDIILDEMPGTILIQDKKILVATKNGTVEILEIQQQGRKILTTKVFLNGQSLIKTGDKFQ</sequence>
<keyword evidence="4 5" id="KW-0648">Protein biosynthesis</keyword>
<feature type="domain" description="Formyl transferase C-terminal" evidence="7">
    <location>
        <begin position="199"/>
        <end position="294"/>
    </location>
</feature>
<evidence type="ECO:0000259" key="6">
    <source>
        <dbReference type="Pfam" id="PF00551"/>
    </source>
</evidence>
<accession>U4KK56</accession>
<evidence type="ECO:0000256" key="1">
    <source>
        <dbReference type="ARBA" id="ARBA00010699"/>
    </source>
</evidence>
<dbReference type="HOGENOM" id="CLU_033347_1_1_14"/>
<dbReference type="AlphaFoldDB" id="U4KK56"/>
<dbReference type="InterPro" id="IPR036477">
    <property type="entry name" value="Formyl_transf_N_sf"/>
</dbReference>
<name>U4KK56_ALTPJ</name>
<dbReference type="InterPro" id="IPR002376">
    <property type="entry name" value="Formyl_transf_N"/>
</dbReference>
<dbReference type="STRING" id="1318466.BN85404570"/>
<evidence type="ECO:0000256" key="4">
    <source>
        <dbReference type="ARBA" id="ARBA00022917"/>
    </source>
</evidence>
<evidence type="ECO:0000313" key="8">
    <source>
        <dbReference type="EMBL" id="CCV64034.1"/>
    </source>
</evidence>